<proteinExistence type="predicted"/>
<gene>
    <name evidence="3" type="ORF">E4U42_004836</name>
</gene>
<feature type="compositionally biased region" description="Basic and acidic residues" evidence="1">
    <location>
        <begin position="132"/>
        <end position="149"/>
    </location>
</feature>
<dbReference type="OrthoDB" id="10536802at2759"/>
<organism evidence="3 4">
    <name type="scientific">Claviceps africana</name>
    <dbReference type="NCBI Taxonomy" id="83212"/>
    <lineage>
        <taxon>Eukaryota</taxon>
        <taxon>Fungi</taxon>
        <taxon>Dikarya</taxon>
        <taxon>Ascomycota</taxon>
        <taxon>Pezizomycotina</taxon>
        <taxon>Sordariomycetes</taxon>
        <taxon>Hypocreomycetidae</taxon>
        <taxon>Hypocreales</taxon>
        <taxon>Clavicipitaceae</taxon>
        <taxon>Claviceps</taxon>
    </lineage>
</organism>
<evidence type="ECO:0000256" key="1">
    <source>
        <dbReference type="SAM" id="MobiDB-lite"/>
    </source>
</evidence>
<accession>A0A8K0J4Q8</accession>
<comment type="caution">
    <text evidence="3">The sequence shown here is derived from an EMBL/GenBank/DDBJ whole genome shotgun (WGS) entry which is preliminary data.</text>
</comment>
<protein>
    <submittedName>
        <fullName evidence="3">Uncharacterized protein</fullName>
    </submittedName>
</protein>
<evidence type="ECO:0000313" key="4">
    <source>
        <dbReference type="Proteomes" id="UP000811619"/>
    </source>
</evidence>
<feature type="signal peptide" evidence="2">
    <location>
        <begin position="1"/>
        <end position="19"/>
    </location>
</feature>
<name>A0A8K0J4Q8_9HYPO</name>
<evidence type="ECO:0000313" key="3">
    <source>
        <dbReference type="EMBL" id="KAG5923770.1"/>
    </source>
</evidence>
<keyword evidence="2" id="KW-0732">Signal</keyword>
<feature type="region of interest" description="Disordered" evidence="1">
    <location>
        <begin position="120"/>
        <end position="149"/>
    </location>
</feature>
<sequence>MFGAKLIGFAAAVAVGVAADKDHLVVHPEDIVQIFKQGPTTAGCTHTVFTNHPFNIGPTKTEYTKTFTTTDGVNCGPCHKVVATPFPDGPGPVAIFTTTITAATPTTVSSFYCAATATTTAPAKHPKKKKQHKDDKDCKDDKKDHCNSE</sequence>
<feature type="chain" id="PRO_5035469477" evidence="2">
    <location>
        <begin position="20"/>
        <end position="149"/>
    </location>
</feature>
<reference evidence="3" key="1">
    <citation type="journal article" date="2020" name="bioRxiv">
        <title>Whole genome comparisons of ergot fungi reveals the divergence and evolution of species within the genus Claviceps are the result of varying mechanisms driving genome evolution and host range expansion.</title>
        <authorList>
            <person name="Wyka S.A."/>
            <person name="Mondo S.J."/>
            <person name="Liu M."/>
            <person name="Dettman J."/>
            <person name="Nalam V."/>
            <person name="Broders K.D."/>
        </authorList>
    </citation>
    <scope>NUCLEOTIDE SEQUENCE</scope>
    <source>
        <strain evidence="3">CCC 489</strain>
    </source>
</reference>
<dbReference type="Proteomes" id="UP000811619">
    <property type="component" value="Unassembled WGS sequence"/>
</dbReference>
<dbReference type="AlphaFoldDB" id="A0A8K0J4Q8"/>
<keyword evidence="4" id="KW-1185">Reference proteome</keyword>
<evidence type="ECO:0000256" key="2">
    <source>
        <dbReference type="SAM" id="SignalP"/>
    </source>
</evidence>
<dbReference type="EMBL" id="SRPY01000437">
    <property type="protein sequence ID" value="KAG5923770.1"/>
    <property type="molecule type" value="Genomic_DNA"/>
</dbReference>